<sequence length="106" mass="12287">MRTEQKLEAIGYQLQQDVDCLVVAEAQIDDPLLVKDLRLYRHALECALWYWQNYRYNPPFVDMEHLAGFAWDNARDEPFMFGVGEAEHFSAINTVLASQPSLKPLN</sequence>
<name>A0A7V6PEU5_9HYPH</name>
<dbReference type="AlphaFoldDB" id="A0A7V6PEU5"/>
<dbReference type="Proteomes" id="UP000551563">
    <property type="component" value="Unassembled WGS sequence"/>
</dbReference>
<reference evidence="1 2" key="1">
    <citation type="journal article" date="2020" name="Biotechnol. Biofuels">
        <title>New insights from the biogas microbiome by comprehensive genome-resolved metagenomics of nearly 1600 species originating from multiple anaerobic digesters.</title>
        <authorList>
            <person name="Campanaro S."/>
            <person name="Treu L."/>
            <person name="Rodriguez-R L.M."/>
            <person name="Kovalovszki A."/>
            <person name="Ziels R.M."/>
            <person name="Maus I."/>
            <person name="Zhu X."/>
            <person name="Kougias P.G."/>
            <person name="Basile A."/>
            <person name="Luo G."/>
            <person name="Schluter A."/>
            <person name="Konstantinidis K.T."/>
            <person name="Angelidaki I."/>
        </authorList>
    </citation>
    <scope>NUCLEOTIDE SEQUENCE [LARGE SCALE GENOMIC DNA]</scope>
    <source>
        <strain evidence="1">AS04akNAM_66</strain>
    </source>
</reference>
<comment type="caution">
    <text evidence="1">The sequence shown here is derived from an EMBL/GenBank/DDBJ whole genome shotgun (WGS) entry which is preliminary data.</text>
</comment>
<accession>A0A7V6PEU5</accession>
<dbReference type="EMBL" id="DUMN01000535">
    <property type="protein sequence ID" value="HHV69692.1"/>
    <property type="molecule type" value="Genomic_DNA"/>
</dbReference>
<protein>
    <submittedName>
        <fullName evidence="1">Uncharacterized protein</fullName>
    </submittedName>
</protein>
<proteinExistence type="predicted"/>
<evidence type="ECO:0000313" key="2">
    <source>
        <dbReference type="Proteomes" id="UP000551563"/>
    </source>
</evidence>
<organism evidence="1 2">
    <name type="scientific">Brucella intermedia</name>
    <dbReference type="NCBI Taxonomy" id="94625"/>
    <lineage>
        <taxon>Bacteria</taxon>
        <taxon>Pseudomonadati</taxon>
        <taxon>Pseudomonadota</taxon>
        <taxon>Alphaproteobacteria</taxon>
        <taxon>Hyphomicrobiales</taxon>
        <taxon>Brucellaceae</taxon>
        <taxon>Brucella/Ochrobactrum group</taxon>
        <taxon>Brucella</taxon>
    </lineage>
</organism>
<gene>
    <name evidence="1" type="ORF">GXX48_18955</name>
</gene>
<evidence type="ECO:0000313" key="1">
    <source>
        <dbReference type="EMBL" id="HHV69692.1"/>
    </source>
</evidence>